<dbReference type="EC" id="3.1.1.53" evidence="5"/>
<dbReference type="PANTHER" id="PTHR22901">
    <property type="entry name" value="SIALATE O-ACETYLESTERASE"/>
    <property type="match status" value="1"/>
</dbReference>
<gene>
    <name evidence="5" type="ORF">HNQ64_004341</name>
</gene>
<dbReference type="InterPro" id="IPR036514">
    <property type="entry name" value="SGNH_hydro_sf"/>
</dbReference>
<keyword evidence="3" id="KW-0732">Signal</keyword>
<sequence length="538" mass="59206">MKRFLASLLILTSLPAFAEVTMPAFFTDGLVLQQGKPVAIWGKAAADENVSVTFAGQTKVTQADLEGKWRVTLDALPANATPAELTVVGKNTLTLKNILVGEVWLCSGQSNMQWMVSQSANPEQEMAAAHFPQIRMFSVERATAMEPAADVKGTWKEASPANVGQFSAVAYFFGRHLHQVLKVPVGLINTSWGGTRVEAWTSRESLEERPCAAQLLSDWEGTRQSYDADAEAKKFEAAKATWKEQVKVIQAQNEKQPASPKKEIPAAPRPTDDPNKTPHYPAVLFNAMVAPLIPYTLQGAIWYQGESNQKRAFQYQELLPNMINDWRTRWNEEFSFYIVQLASFGNGQPTTKDAGAADTWAELQEAQYLTAITLPKTGLAVINDIGEEKDIHPKNKQEVGRRLALWALAKDYGKTSTVPSGPLFKNSIIEGSQVRIQFDYAGGGLKTRDGGELKHFQIVGADQKWVWAQAKIEGQEIVVSSPQVSAPVGVRYAWAAWPEGANLINAEGLPASPFRTDEFILSTMGVTSPFQEVLKAVR</sequence>
<name>A0A7W7YQ08_9BACT</name>
<dbReference type="GO" id="GO:0001681">
    <property type="term" value="F:sialate O-acetylesterase activity"/>
    <property type="evidence" value="ECO:0007669"/>
    <property type="project" value="UniProtKB-EC"/>
</dbReference>
<proteinExistence type="predicted"/>
<feature type="domain" description="Sialate O-acetylesterase" evidence="4">
    <location>
        <begin position="102"/>
        <end position="205"/>
    </location>
</feature>
<dbReference type="Proteomes" id="UP000534294">
    <property type="component" value="Unassembled WGS sequence"/>
</dbReference>
<comment type="caution">
    <text evidence="5">The sequence shown here is derived from an EMBL/GenBank/DDBJ whole genome shotgun (WGS) entry which is preliminary data.</text>
</comment>
<evidence type="ECO:0000256" key="3">
    <source>
        <dbReference type="SAM" id="SignalP"/>
    </source>
</evidence>
<dbReference type="Pfam" id="PF03629">
    <property type="entry name" value="SASA"/>
    <property type="match status" value="2"/>
</dbReference>
<dbReference type="PANTHER" id="PTHR22901:SF0">
    <property type="entry name" value="SIALATE O-ACETYLESTERASE"/>
    <property type="match status" value="1"/>
</dbReference>
<evidence type="ECO:0000313" key="5">
    <source>
        <dbReference type="EMBL" id="MBB5040062.1"/>
    </source>
</evidence>
<evidence type="ECO:0000256" key="1">
    <source>
        <dbReference type="ARBA" id="ARBA00022801"/>
    </source>
</evidence>
<evidence type="ECO:0000256" key="2">
    <source>
        <dbReference type="SAM" id="MobiDB-lite"/>
    </source>
</evidence>
<keyword evidence="6" id="KW-1185">Reference proteome</keyword>
<organism evidence="5 6">
    <name type="scientific">Prosthecobacter dejongeii</name>
    <dbReference type="NCBI Taxonomy" id="48465"/>
    <lineage>
        <taxon>Bacteria</taxon>
        <taxon>Pseudomonadati</taxon>
        <taxon>Verrucomicrobiota</taxon>
        <taxon>Verrucomicrobiia</taxon>
        <taxon>Verrucomicrobiales</taxon>
        <taxon>Verrucomicrobiaceae</taxon>
        <taxon>Prosthecobacter</taxon>
    </lineage>
</organism>
<feature type="compositionally biased region" description="Basic and acidic residues" evidence="2">
    <location>
        <begin position="260"/>
        <end position="276"/>
    </location>
</feature>
<accession>A0A7W7YQ08</accession>
<dbReference type="InterPro" id="IPR005181">
    <property type="entry name" value="SASA"/>
</dbReference>
<protein>
    <submittedName>
        <fullName evidence="5">Sialate O-acetylesterase</fullName>
        <ecNumber evidence="5">3.1.1.53</ecNumber>
    </submittedName>
</protein>
<feature type="signal peptide" evidence="3">
    <location>
        <begin position="1"/>
        <end position="18"/>
    </location>
</feature>
<dbReference type="InterPro" id="IPR039329">
    <property type="entry name" value="SIAE"/>
</dbReference>
<evidence type="ECO:0000313" key="6">
    <source>
        <dbReference type="Proteomes" id="UP000534294"/>
    </source>
</evidence>
<feature type="chain" id="PRO_5030658457" evidence="3">
    <location>
        <begin position="19"/>
        <end position="538"/>
    </location>
</feature>
<feature type="domain" description="Sialate O-acetylesterase" evidence="4">
    <location>
        <begin position="293"/>
        <end position="376"/>
    </location>
</feature>
<feature type="region of interest" description="Disordered" evidence="2">
    <location>
        <begin position="251"/>
        <end position="276"/>
    </location>
</feature>
<evidence type="ECO:0000259" key="4">
    <source>
        <dbReference type="Pfam" id="PF03629"/>
    </source>
</evidence>
<keyword evidence="1 5" id="KW-0378">Hydrolase</keyword>
<dbReference type="Gene3D" id="3.40.50.1110">
    <property type="entry name" value="SGNH hydrolase"/>
    <property type="match status" value="1"/>
</dbReference>
<reference evidence="5 6" key="1">
    <citation type="submission" date="2020-08" db="EMBL/GenBank/DDBJ databases">
        <title>Genomic Encyclopedia of Type Strains, Phase IV (KMG-IV): sequencing the most valuable type-strain genomes for metagenomic binning, comparative biology and taxonomic classification.</title>
        <authorList>
            <person name="Goeker M."/>
        </authorList>
    </citation>
    <scope>NUCLEOTIDE SEQUENCE [LARGE SCALE GENOMIC DNA]</scope>
    <source>
        <strain evidence="5 6">DSM 12251</strain>
    </source>
</reference>
<dbReference type="GO" id="GO:0005975">
    <property type="term" value="P:carbohydrate metabolic process"/>
    <property type="evidence" value="ECO:0007669"/>
    <property type="project" value="TreeGrafter"/>
</dbReference>
<dbReference type="AlphaFoldDB" id="A0A7W7YQ08"/>
<dbReference type="EMBL" id="JACHIF010000011">
    <property type="protein sequence ID" value="MBB5040062.1"/>
    <property type="molecule type" value="Genomic_DNA"/>
</dbReference>
<dbReference type="RefSeq" id="WP_184212443.1">
    <property type="nucleotide sequence ID" value="NZ_JACHIF010000011.1"/>
</dbReference>
<dbReference type="SUPFAM" id="SSF52266">
    <property type="entry name" value="SGNH hydrolase"/>
    <property type="match status" value="1"/>
</dbReference>